<dbReference type="InterPro" id="IPR001251">
    <property type="entry name" value="CRAL-TRIO_dom"/>
</dbReference>
<dbReference type="Pfam" id="PF00650">
    <property type="entry name" value="CRAL_TRIO"/>
    <property type="match status" value="1"/>
</dbReference>
<evidence type="ECO:0000313" key="2">
    <source>
        <dbReference type="EMBL" id="KAJ9582715.1"/>
    </source>
</evidence>
<dbReference type="InterPro" id="IPR036273">
    <property type="entry name" value="CRAL/TRIO_N_dom_sf"/>
</dbReference>
<reference evidence="2" key="1">
    <citation type="journal article" date="2023" name="IScience">
        <title>Live-bearing cockroach genome reveals convergent evolutionary mechanisms linked to viviparity in insects and beyond.</title>
        <authorList>
            <person name="Fouks B."/>
            <person name="Harrison M.C."/>
            <person name="Mikhailova A.A."/>
            <person name="Marchal E."/>
            <person name="English S."/>
            <person name="Carruthers M."/>
            <person name="Jennings E.C."/>
            <person name="Chiamaka E.L."/>
            <person name="Frigard R.A."/>
            <person name="Pippel M."/>
            <person name="Attardo G.M."/>
            <person name="Benoit J.B."/>
            <person name="Bornberg-Bauer E."/>
            <person name="Tobe S.S."/>
        </authorList>
    </citation>
    <scope>NUCLEOTIDE SEQUENCE</scope>
    <source>
        <strain evidence="2">Stay&amp;Tobe</strain>
    </source>
</reference>
<dbReference type="EMBL" id="JASPKZ010007759">
    <property type="protein sequence ID" value="KAJ9582715.1"/>
    <property type="molecule type" value="Genomic_DNA"/>
</dbReference>
<gene>
    <name evidence="2" type="ORF">L9F63_022939</name>
</gene>
<dbReference type="PANTHER" id="PTHR10174:SF224">
    <property type="entry name" value="RETINOL-BINDING PROTEIN PINTA"/>
    <property type="match status" value="1"/>
</dbReference>
<organism evidence="2 3">
    <name type="scientific">Diploptera punctata</name>
    <name type="common">Pacific beetle cockroach</name>
    <dbReference type="NCBI Taxonomy" id="6984"/>
    <lineage>
        <taxon>Eukaryota</taxon>
        <taxon>Metazoa</taxon>
        <taxon>Ecdysozoa</taxon>
        <taxon>Arthropoda</taxon>
        <taxon>Hexapoda</taxon>
        <taxon>Insecta</taxon>
        <taxon>Pterygota</taxon>
        <taxon>Neoptera</taxon>
        <taxon>Polyneoptera</taxon>
        <taxon>Dictyoptera</taxon>
        <taxon>Blattodea</taxon>
        <taxon>Blaberoidea</taxon>
        <taxon>Blaberidae</taxon>
        <taxon>Diplopterinae</taxon>
        <taxon>Diploptera</taxon>
    </lineage>
</organism>
<dbReference type="Proteomes" id="UP001233999">
    <property type="component" value="Unassembled WGS sequence"/>
</dbReference>
<dbReference type="AlphaFoldDB" id="A0AAD8E9X3"/>
<dbReference type="Gene3D" id="3.40.525.10">
    <property type="entry name" value="CRAL-TRIO lipid binding domain"/>
    <property type="match status" value="1"/>
</dbReference>
<comment type="caution">
    <text evidence="2">The sequence shown here is derived from an EMBL/GenBank/DDBJ whole genome shotgun (WGS) entry which is preliminary data.</text>
</comment>
<dbReference type="InterPro" id="IPR036865">
    <property type="entry name" value="CRAL-TRIO_dom_sf"/>
</dbReference>
<dbReference type="GO" id="GO:1902936">
    <property type="term" value="F:phosphatidylinositol bisphosphate binding"/>
    <property type="evidence" value="ECO:0007669"/>
    <property type="project" value="TreeGrafter"/>
</dbReference>
<name>A0AAD8E9X3_DIPPU</name>
<dbReference type="SUPFAM" id="SSF52087">
    <property type="entry name" value="CRAL/TRIO domain"/>
    <property type="match status" value="1"/>
</dbReference>
<dbReference type="PANTHER" id="PTHR10174">
    <property type="entry name" value="ALPHA-TOCOPHEROL TRANSFER PROTEIN-RELATED"/>
    <property type="match status" value="1"/>
</dbReference>
<protein>
    <recommendedName>
        <fullName evidence="1">CRAL-TRIO domain-containing protein</fullName>
    </recommendedName>
</protein>
<sequence>MSLVTPTDEVIAAVRAEFGLDQCGINEAVLSLKTWLAMQPHLPQNIDDSRLERWLIRCKNSLEKTKNSIDMYYTLKNEIPEILCNRDPSEPWFKNICNVGYGCPLPHLTPENNRVIVMGLLPSNPEMLIMNDILKMQFMILDIRMCEDYSTSDIYVMDYKHFTMAHITKITLTIIKKMEVCAMKGFNMRIKEIHLINIPQFGEILVNVLKTVLNDKIASRIHVHSKGLSSLHEKIPKKILPTEFGGQNGPVLEHWSAWLKKLESYREWFLEQDKYKSDESKRHGKAVQSCDLFGFEGSFRKLNVD</sequence>
<dbReference type="SUPFAM" id="SSF46938">
    <property type="entry name" value="CRAL/TRIO N-terminal domain"/>
    <property type="match status" value="1"/>
</dbReference>
<keyword evidence="3" id="KW-1185">Reference proteome</keyword>
<accession>A0AAD8E9X3</accession>
<evidence type="ECO:0000259" key="1">
    <source>
        <dbReference type="PROSITE" id="PS50191"/>
    </source>
</evidence>
<feature type="domain" description="CRAL-TRIO" evidence="1">
    <location>
        <begin position="115"/>
        <end position="252"/>
    </location>
</feature>
<reference evidence="2" key="2">
    <citation type="submission" date="2023-05" db="EMBL/GenBank/DDBJ databases">
        <authorList>
            <person name="Fouks B."/>
        </authorList>
    </citation>
    <scope>NUCLEOTIDE SEQUENCE</scope>
    <source>
        <strain evidence="2">Stay&amp;Tobe</strain>
        <tissue evidence="2">Testes</tissue>
    </source>
</reference>
<dbReference type="PROSITE" id="PS50191">
    <property type="entry name" value="CRAL_TRIO"/>
    <property type="match status" value="1"/>
</dbReference>
<dbReference type="PRINTS" id="PR00180">
    <property type="entry name" value="CRETINALDHBP"/>
</dbReference>
<dbReference type="CDD" id="cd00170">
    <property type="entry name" value="SEC14"/>
    <property type="match status" value="1"/>
</dbReference>
<evidence type="ECO:0000313" key="3">
    <source>
        <dbReference type="Proteomes" id="UP001233999"/>
    </source>
</evidence>
<proteinExistence type="predicted"/>
<dbReference type="GO" id="GO:0016020">
    <property type="term" value="C:membrane"/>
    <property type="evidence" value="ECO:0007669"/>
    <property type="project" value="TreeGrafter"/>
</dbReference>